<keyword evidence="1" id="KW-0732">Signal</keyword>
<dbReference type="Proteomes" id="UP000325785">
    <property type="component" value="Chromosome"/>
</dbReference>
<accession>A0A0T5P2F5</accession>
<name>A0A0T5P2F5_9RHOB</name>
<dbReference type="Pfam" id="PF03886">
    <property type="entry name" value="ABC_trans_aux"/>
    <property type="match status" value="1"/>
</dbReference>
<dbReference type="InterPro" id="IPR005586">
    <property type="entry name" value="ABC_trans_aux"/>
</dbReference>
<dbReference type="EMBL" id="CP031598">
    <property type="protein sequence ID" value="QEW24891.1"/>
    <property type="molecule type" value="Genomic_DNA"/>
</dbReference>
<dbReference type="EMBL" id="LAXI01000025">
    <property type="protein sequence ID" value="KRS15236.1"/>
    <property type="molecule type" value="Genomic_DNA"/>
</dbReference>
<gene>
    <name evidence="4" type="ORF">RIdsm_00675</name>
    <name evidence="3" type="ORF">XM52_25160</name>
</gene>
<dbReference type="Gene3D" id="3.40.50.10610">
    <property type="entry name" value="ABC-type transport auxiliary lipoprotein component"/>
    <property type="match status" value="1"/>
</dbReference>
<dbReference type="PATRIC" id="fig|540747.5.peg.3388"/>
<feature type="signal peptide" evidence="1">
    <location>
        <begin position="1"/>
        <end position="17"/>
    </location>
</feature>
<keyword evidence="5" id="KW-1185">Reference proteome</keyword>
<evidence type="ECO:0000313" key="4">
    <source>
        <dbReference type="EMBL" id="QEW24891.1"/>
    </source>
</evidence>
<dbReference type="Proteomes" id="UP000051401">
    <property type="component" value="Unassembled WGS sequence"/>
</dbReference>
<evidence type="ECO:0000313" key="6">
    <source>
        <dbReference type="Proteomes" id="UP000325785"/>
    </source>
</evidence>
<keyword evidence="3" id="KW-0449">Lipoprotein</keyword>
<sequence>MPKRLLALLVLSISALAACGGPPPQRVAIPKADIADKQRISYRTVELREVSLPSYAAAEEIYIADESGLLNSREGLLWADDPSRAITLEISRHLAQVTGAQVASEPWPFEERAQATVEIRVEDILAQSDGTFRLAGQYFVSTETGRDRARLFDLSVPIDGMDTVAGIAQARGQAVRNLVVEIARSGLR</sequence>
<organism evidence="3 5">
    <name type="scientific">Roseovarius indicus</name>
    <dbReference type="NCBI Taxonomy" id="540747"/>
    <lineage>
        <taxon>Bacteria</taxon>
        <taxon>Pseudomonadati</taxon>
        <taxon>Pseudomonadota</taxon>
        <taxon>Alphaproteobacteria</taxon>
        <taxon>Rhodobacterales</taxon>
        <taxon>Roseobacteraceae</taxon>
        <taxon>Roseovarius</taxon>
    </lineage>
</organism>
<dbReference type="STRING" id="540747.SAMN04488031_11111"/>
<evidence type="ECO:0000313" key="5">
    <source>
        <dbReference type="Proteomes" id="UP000051401"/>
    </source>
</evidence>
<evidence type="ECO:0000313" key="3">
    <source>
        <dbReference type="EMBL" id="KRS15236.1"/>
    </source>
</evidence>
<dbReference type="PROSITE" id="PS51257">
    <property type="entry name" value="PROKAR_LIPOPROTEIN"/>
    <property type="match status" value="1"/>
</dbReference>
<evidence type="ECO:0000256" key="1">
    <source>
        <dbReference type="SAM" id="SignalP"/>
    </source>
</evidence>
<proteinExistence type="predicted"/>
<dbReference type="OrthoDB" id="7858211at2"/>
<dbReference type="SUPFAM" id="SSF159594">
    <property type="entry name" value="XCC0632-like"/>
    <property type="match status" value="1"/>
</dbReference>
<evidence type="ECO:0000259" key="2">
    <source>
        <dbReference type="Pfam" id="PF03886"/>
    </source>
</evidence>
<dbReference type="RefSeq" id="WP_057820791.1">
    <property type="nucleotide sequence ID" value="NZ_CP031598.1"/>
</dbReference>
<reference evidence="3 5" key="1">
    <citation type="submission" date="2015-04" db="EMBL/GenBank/DDBJ databases">
        <title>The draft genome sequence of Roseovarius indicus B108T.</title>
        <authorList>
            <person name="Li G."/>
            <person name="Lai Q."/>
            <person name="Shao Z."/>
            <person name="Yan P."/>
        </authorList>
    </citation>
    <scope>NUCLEOTIDE SEQUENCE [LARGE SCALE GENOMIC DNA]</scope>
    <source>
        <strain evidence="3 5">B108</strain>
    </source>
</reference>
<feature type="domain" description="ABC-type transport auxiliary lipoprotein component" evidence="2">
    <location>
        <begin position="40"/>
        <end position="183"/>
    </location>
</feature>
<protein>
    <submittedName>
        <fullName evidence="3">Lipoprotein</fullName>
    </submittedName>
</protein>
<dbReference type="KEGG" id="rid:RIdsm_00675"/>
<feature type="chain" id="PRO_5010437304" evidence="1">
    <location>
        <begin position="18"/>
        <end position="188"/>
    </location>
</feature>
<reference evidence="4 6" key="2">
    <citation type="submission" date="2018-08" db="EMBL/GenBank/DDBJ databases">
        <title>Genetic Globetrotter - A new plasmid hitch-hiking vast phylogenetic and geographic distances.</title>
        <authorList>
            <person name="Vollmers J."/>
            <person name="Petersen J."/>
        </authorList>
    </citation>
    <scope>NUCLEOTIDE SEQUENCE [LARGE SCALE GENOMIC DNA]</scope>
    <source>
        <strain evidence="4 6">DSM 26383</strain>
    </source>
</reference>
<dbReference type="AlphaFoldDB" id="A0A0T5P2F5"/>